<dbReference type="EMBL" id="BMOF01000002">
    <property type="protein sequence ID" value="GGJ91951.1"/>
    <property type="molecule type" value="Genomic_DNA"/>
</dbReference>
<reference evidence="8" key="1">
    <citation type="journal article" date="2014" name="Int. J. Syst. Evol. Microbiol.">
        <title>Complete genome sequence of Corynebacterium casei LMG S-19264T (=DSM 44701T), isolated from a smear-ripened cheese.</title>
        <authorList>
            <consortium name="US DOE Joint Genome Institute (JGI-PGF)"/>
            <person name="Walter F."/>
            <person name="Albersmeier A."/>
            <person name="Kalinowski J."/>
            <person name="Ruckert C."/>
        </authorList>
    </citation>
    <scope>NUCLEOTIDE SEQUENCE</scope>
    <source>
        <strain evidence="8">JCM 14719</strain>
    </source>
</reference>
<evidence type="ECO:0000256" key="4">
    <source>
        <dbReference type="ARBA" id="ARBA00022801"/>
    </source>
</evidence>
<dbReference type="GO" id="GO:0016787">
    <property type="term" value="F:hydrolase activity"/>
    <property type="evidence" value="ECO:0007669"/>
    <property type="project" value="UniProtKB-KW"/>
</dbReference>
<keyword evidence="2" id="KW-0540">Nuclease</keyword>
<evidence type="ECO:0000256" key="2">
    <source>
        <dbReference type="ARBA" id="ARBA00022722"/>
    </source>
</evidence>
<evidence type="ECO:0000256" key="3">
    <source>
        <dbReference type="ARBA" id="ARBA00022759"/>
    </source>
</evidence>
<evidence type="ECO:0000259" key="6">
    <source>
        <dbReference type="Pfam" id="PF03755"/>
    </source>
</evidence>
<comment type="caution">
    <text evidence="8">The sequence shown here is derived from an EMBL/GenBank/DDBJ whole genome shotgun (WGS) entry which is preliminary data.</text>
</comment>
<comment type="cofactor">
    <cofactor evidence="1">
        <name>a divalent metal cation</name>
        <dbReference type="ChEBI" id="CHEBI:60240"/>
    </cofactor>
</comment>
<proteinExistence type="inferred from homology"/>
<dbReference type="Proteomes" id="UP000637720">
    <property type="component" value="Unassembled WGS sequence"/>
</dbReference>
<dbReference type="NCBIfam" id="TIGR00255">
    <property type="entry name" value="YicC/YloC family endoribonuclease"/>
    <property type="match status" value="1"/>
</dbReference>
<gene>
    <name evidence="8" type="ORF">GCM10007043_02090</name>
</gene>
<dbReference type="InterPro" id="IPR005229">
    <property type="entry name" value="YicC/YloC-like"/>
</dbReference>
<sequence>MIRSMTGYGRGQGRAEGFAFSVEIRTVNHRFCEIAVRMPREFLFAEEAIKRAVQRHIARGRVDVYVSVTTDGNAPRTVTVDWGLLHGYCAAVDAVREALAIDEGLTLRDVLTLPGVFVVGESALDGERVLPALLAAVDEAARTVRAMREAEGAQLAADLERRVARVEACIDAIAQRAPEAVEAYRRRLENRMRELLVDVAVDEGRFLTEVALYAERTSVAEELTRLRSHCRHFREWMTRDEPIGRQLDFLVQEMNREINTIGAKANDLEISQLVVDVKSELEKIREQVQNIE</sequence>
<evidence type="ECO:0000256" key="1">
    <source>
        <dbReference type="ARBA" id="ARBA00001968"/>
    </source>
</evidence>
<dbReference type="RefSeq" id="WP_054672702.1">
    <property type="nucleotide sequence ID" value="NZ_BMOF01000002.1"/>
</dbReference>
<name>A0A8J3B2Y5_9BACI</name>
<evidence type="ECO:0000259" key="7">
    <source>
        <dbReference type="Pfam" id="PF08340"/>
    </source>
</evidence>
<protein>
    <recommendedName>
        <fullName evidence="10">YicC family protein</fullName>
    </recommendedName>
</protein>
<dbReference type="PANTHER" id="PTHR30636:SF3">
    <property type="entry name" value="UPF0701 PROTEIN YICC"/>
    <property type="match status" value="1"/>
</dbReference>
<feature type="domain" description="Endoribonuclease YicC-like N-terminal" evidence="6">
    <location>
        <begin position="2"/>
        <end position="156"/>
    </location>
</feature>
<keyword evidence="3" id="KW-0255">Endonuclease</keyword>
<dbReference type="InterPro" id="IPR013527">
    <property type="entry name" value="YicC-like_N"/>
</dbReference>
<feature type="domain" description="Endoribonuclease YicC-like C-terminal" evidence="7">
    <location>
        <begin position="173"/>
        <end position="292"/>
    </location>
</feature>
<evidence type="ECO:0008006" key="10">
    <source>
        <dbReference type="Google" id="ProtNLM"/>
    </source>
</evidence>
<keyword evidence="4" id="KW-0378">Hydrolase</keyword>
<evidence type="ECO:0000256" key="5">
    <source>
        <dbReference type="ARBA" id="ARBA00035648"/>
    </source>
</evidence>
<keyword evidence="9" id="KW-1185">Reference proteome</keyword>
<dbReference type="AlphaFoldDB" id="A0A8J3B2Y5"/>
<dbReference type="PANTHER" id="PTHR30636">
    <property type="entry name" value="UPF0701 PROTEIN YICC"/>
    <property type="match status" value="1"/>
</dbReference>
<organism evidence="8 9">
    <name type="scientific">Calditerricola satsumensis</name>
    <dbReference type="NCBI Taxonomy" id="373054"/>
    <lineage>
        <taxon>Bacteria</taxon>
        <taxon>Bacillati</taxon>
        <taxon>Bacillota</taxon>
        <taxon>Bacilli</taxon>
        <taxon>Bacillales</taxon>
        <taxon>Bacillaceae</taxon>
        <taxon>Calditerricola</taxon>
    </lineage>
</organism>
<comment type="similarity">
    <text evidence="5">Belongs to the YicC/YloC family.</text>
</comment>
<evidence type="ECO:0000313" key="8">
    <source>
        <dbReference type="EMBL" id="GGJ91951.1"/>
    </source>
</evidence>
<evidence type="ECO:0000313" key="9">
    <source>
        <dbReference type="Proteomes" id="UP000637720"/>
    </source>
</evidence>
<dbReference type="InterPro" id="IPR013551">
    <property type="entry name" value="YicC-like_C"/>
</dbReference>
<accession>A0A8J3B2Y5</accession>
<dbReference type="Pfam" id="PF08340">
    <property type="entry name" value="YicC-like_C"/>
    <property type="match status" value="1"/>
</dbReference>
<dbReference type="GO" id="GO:0004521">
    <property type="term" value="F:RNA endonuclease activity"/>
    <property type="evidence" value="ECO:0007669"/>
    <property type="project" value="InterPro"/>
</dbReference>
<reference evidence="8" key="2">
    <citation type="submission" date="2020-09" db="EMBL/GenBank/DDBJ databases">
        <authorList>
            <person name="Sun Q."/>
            <person name="Ohkuma M."/>
        </authorList>
    </citation>
    <scope>NUCLEOTIDE SEQUENCE</scope>
    <source>
        <strain evidence="8">JCM 14719</strain>
    </source>
</reference>
<dbReference type="Pfam" id="PF03755">
    <property type="entry name" value="YicC-like_N"/>
    <property type="match status" value="1"/>
</dbReference>